<accession>A0ABP7PFR1</accession>
<feature type="coiled-coil region" evidence="1">
    <location>
        <begin position="2"/>
        <end position="29"/>
    </location>
</feature>
<evidence type="ECO:0000313" key="2">
    <source>
        <dbReference type="EMBL" id="GAA3964935.1"/>
    </source>
</evidence>
<sequence length="232" mass="27500">MKSELDLLIELLEAEKKSLELLIQEDIKEHEYLNVHHYGQALIKVNSRLYMLNCFKDPFYERENRLERMQNFYSTGEDIYLKAFWEEQLVVEKEEIRQLRKQSNTYFNDTQNIDDALFDLRDGRFAKLRLNFSHRGEPFYLDFKMEAGQILNIYTKASNLVDGDDPDDLESSQLHLFVNLGFKADIEADLLIYKWVMHGVKDVIAIKTMLSRIIYDIGYWSEEKQATLACFV</sequence>
<reference evidence="3" key="1">
    <citation type="journal article" date="2019" name="Int. J. Syst. Evol. Microbiol.">
        <title>The Global Catalogue of Microorganisms (GCM) 10K type strain sequencing project: providing services to taxonomists for standard genome sequencing and annotation.</title>
        <authorList>
            <consortium name="The Broad Institute Genomics Platform"/>
            <consortium name="The Broad Institute Genome Sequencing Center for Infectious Disease"/>
            <person name="Wu L."/>
            <person name="Ma J."/>
        </authorList>
    </citation>
    <scope>NUCLEOTIDE SEQUENCE [LARGE SCALE GENOMIC DNA]</scope>
    <source>
        <strain evidence="3">JCM 16601</strain>
    </source>
</reference>
<comment type="caution">
    <text evidence="2">The sequence shown here is derived from an EMBL/GenBank/DDBJ whole genome shotgun (WGS) entry which is preliminary data.</text>
</comment>
<evidence type="ECO:0000313" key="3">
    <source>
        <dbReference type="Proteomes" id="UP001500742"/>
    </source>
</evidence>
<proteinExistence type="predicted"/>
<evidence type="ECO:0000256" key="1">
    <source>
        <dbReference type="SAM" id="Coils"/>
    </source>
</evidence>
<keyword evidence="1" id="KW-0175">Coiled coil</keyword>
<dbReference type="EMBL" id="BAAAZC010000008">
    <property type="protein sequence ID" value="GAA3964935.1"/>
    <property type="molecule type" value="Genomic_DNA"/>
</dbReference>
<dbReference type="RefSeq" id="WP_259092427.1">
    <property type="nucleotide sequence ID" value="NZ_BAAAZC010000008.1"/>
</dbReference>
<name>A0ABP7PFR1_9SPHI</name>
<organism evidence="2 3">
    <name type="scientific">Mucilaginibacter dorajii</name>
    <dbReference type="NCBI Taxonomy" id="692994"/>
    <lineage>
        <taxon>Bacteria</taxon>
        <taxon>Pseudomonadati</taxon>
        <taxon>Bacteroidota</taxon>
        <taxon>Sphingobacteriia</taxon>
        <taxon>Sphingobacteriales</taxon>
        <taxon>Sphingobacteriaceae</taxon>
        <taxon>Mucilaginibacter</taxon>
    </lineage>
</organism>
<protein>
    <submittedName>
        <fullName evidence="2">Uncharacterized protein</fullName>
    </submittedName>
</protein>
<keyword evidence="3" id="KW-1185">Reference proteome</keyword>
<gene>
    <name evidence="2" type="ORF">GCM10022210_11720</name>
</gene>
<dbReference type="Proteomes" id="UP001500742">
    <property type="component" value="Unassembled WGS sequence"/>
</dbReference>